<dbReference type="Gene3D" id="3.30.890.10">
    <property type="entry name" value="Methyl-cpg-binding Protein 2, Chain A"/>
    <property type="match status" value="1"/>
</dbReference>
<dbReference type="Pfam" id="PF00332">
    <property type="entry name" value="Glyco_hydro_17"/>
    <property type="match status" value="2"/>
</dbReference>
<dbReference type="EMBL" id="BJWL01000016">
    <property type="protein sequence ID" value="GFZ04077.1"/>
    <property type="molecule type" value="Genomic_DNA"/>
</dbReference>
<feature type="compositionally biased region" description="Basic and acidic residues" evidence="10">
    <location>
        <begin position="177"/>
        <end position="190"/>
    </location>
</feature>
<protein>
    <submittedName>
        <fullName evidence="12">Glycosyl hydrolase superfamily protein</fullName>
    </submittedName>
</protein>
<dbReference type="Pfam" id="PF01429">
    <property type="entry name" value="MBD"/>
    <property type="match status" value="1"/>
</dbReference>
<dbReference type="PROSITE" id="PS50982">
    <property type="entry name" value="MBD"/>
    <property type="match status" value="1"/>
</dbReference>
<dbReference type="GO" id="GO:0003677">
    <property type="term" value="F:DNA binding"/>
    <property type="evidence" value="ECO:0007669"/>
    <property type="project" value="UniProtKB-KW"/>
</dbReference>
<accession>A0A7J0G015</accession>
<keyword evidence="5" id="KW-0238">DNA-binding</keyword>
<evidence type="ECO:0000256" key="3">
    <source>
        <dbReference type="ARBA" id="ARBA00022801"/>
    </source>
</evidence>
<dbReference type="GO" id="GO:0005975">
    <property type="term" value="P:carbohydrate metabolic process"/>
    <property type="evidence" value="ECO:0007669"/>
    <property type="project" value="InterPro"/>
</dbReference>
<dbReference type="PANTHER" id="PTHR32227">
    <property type="entry name" value="GLUCAN ENDO-1,3-BETA-GLUCOSIDASE BG1-RELATED-RELATED"/>
    <property type="match status" value="1"/>
</dbReference>
<evidence type="ECO:0000256" key="6">
    <source>
        <dbReference type="ARBA" id="ARBA00023163"/>
    </source>
</evidence>
<evidence type="ECO:0000256" key="4">
    <source>
        <dbReference type="ARBA" id="ARBA00023015"/>
    </source>
</evidence>
<dbReference type="SUPFAM" id="SSF51445">
    <property type="entry name" value="(Trans)glycosidases"/>
    <property type="match status" value="1"/>
</dbReference>
<feature type="region of interest" description="Disordered" evidence="10">
    <location>
        <begin position="1"/>
        <end position="205"/>
    </location>
</feature>
<dbReference type="InterPro" id="IPR017853">
    <property type="entry name" value="GH"/>
</dbReference>
<dbReference type="Gene3D" id="3.20.20.80">
    <property type="entry name" value="Glycosidases"/>
    <property type="match status" value="2"/>
</dbReference>
<keyword evidence="3 12" id="KW-0378">Hydrolase</keyword>
<keyword evidence="7" id="KW-0539">Nucleus</keyword>
<keyword evidence="13" id="KW-1185">Reference proteome</keyword>
<keyword evidence="4" id="KW-0805">Transcription regulation</keyword>
<keyword evidence="6" id="KW-0804">Transcription</keyword>
<dbReference type="SUPFAM" id="SSF54171">
    <property type="entry name" value="DNA-binding domain"/>
    <property type="match status" value="1"/>
</dbReference>
<evidence type="ECO:0000256" key="9">
    <source>
        <dbReference type="RuleBase" id="RU004335"/>
    </source>
</evidence>
<feature type="domain" description="MBD" evidence="11">
    <location>
        <begin position="1"/>
        <end position="52"/>
    </location>
</feature>
<evidence type="ECO:0000256" key="1">
    <source>
        <dbReference type="ARBA" id="ARBA00004123"/>
    </source>
</evidence>
<gene>
    <name evidence="12" type="ORF">Acr_16g0007010</name>
</gene>
<dbReference type="AlphaFoldDB" id="A0A7J0G015"/>
<dbReference type="OrthoDB" id="1435582at2759"/>
<dbReference type="Proteomes" id="UP000585474">
    <property type="component" value="Unassembled WGS sequence"/>
</dbReference>
<dbReference type="InterPro" id="IPR000490">
    <property type="entry name" value="Glyco_hydro_17"/>
</dbReference>
<evidence type="ECO:0000259" key="11">
    <source>
        <dbReference type="PROSITE" id="PS50982"/>
    </source>
</evidence>
<dbReference type="GO" id="GO:0005634">
    <property type="term" value="C:nucleus"/>
    <property type="evidence" value="ECO:0007669"/>
    <property type="project" value="UniProtKB-SubCell"/>
</dbReference>
<comment type="caution">
    <text evidence="12">The sequence shown here is derived from an EMBL/GenBank/DDBJ whole genome shotgun (WGS) entry which is preliminary data.</text>
</comment>
<feature type="compositionally biased region" description="Basic and acidic residues" evidence="10">
    <location>
        <begin position="84"/>
        <end position="164"/>
    </location>
</feature>
<evidence type="ECO:0000256" key="2">
    <source>
        <dbReference type="ARBA" id="ARBA00008773"/>
    </source>
</evidence>
<dbReference type="InterPro" id="IPR001739">
    <property type="entry name" value="Methyl_CpG_DNA-bd"/>
</dbReference>
<dbReference type="InterPro" id="IPR016177">
    <property type="entry name" value="DNA-bd_dom_sf"/>
</dbReference>
<comment type="subcellular location">
    <subcellularLocation>
        <location evidence="1">Nucleus</location>
    </subcellularLocation>
</comment>
<keyword evidence="8" id="KW-0326">Glycosidase</keyword>
<reference evidence="12 13" key="1">
    <citation type="submission" date="2019-07" db="EMBL/GenBank/DDBJ databases">
        <title>De Novo Assembly of kiwifruit Actinidia rufa.</title>
        <authorList>
            <person name="Sugita-Konishi S."/>
            <person name="Sato K."/>
            <person name="Mori E."/>
            <person name="Abe Y."/>
            <person name="Kisaki G."/>
            <person name="Hamano K."/>
            <person name="Suezawa K."/>
            <person name="Otani M."/>
            <person name="Fukuda T."/>
            <person name="Manabe T."/>
            <person name="Gomi K."/>
            <person name="Tabuchi M."/>
            <person name="Akimitsu K."/>
            <person name="Kataoka I."/>
        </authorList>
    </citation>
    <scope>NUCLEOTIDE SEQUENCE [LARGE SCALE GENOMIC DNA]</scope>
    <source>
        <strain evidence="13">cv. Fuchu</strain>
    </source>
</reference>
<sequence>MPKKGGTPRKNEIVFIAPTGEEINSRKQLEQYLKSHPGNPALSEFDWGTGDTPRRSARISEKVKATPPSSESESPRKRGRKSLGSKDRKEKETRAEETEGKKDVEMHDVVSTEKAAGEEKGEGDSEKTQEKGLEEVSGKDDNIQHDPQETKNGEMEVPKEDKQTVEAGGNEVTQNDKNVDSKEVFEKAEQTESEAAKVNGASDDELENVTVPTSIGLVQEKPAEIAHSSGNIEEKNEVQVSDGKCDLKVEESGKTIDVDVMENGKANQPGRTDAEHLPTPSANSLPFQGCWKGKIQVLAFTGTYGVNYGRIADNIPKPGNVVLLLKANKIKNIRIYDADHEVLEAFKGSGIEIVVGLGNEYLKDMSVSEDRAMDWVKENVQAFLPGTSIKGIAVGNEVLGSADQELWERLFFGISYPPSACTFKETLLPYMKPLLQFFSQIKSPFYINAYPFFAYMSDPEHIDIKYALFQRNSGIYDEKTKLHYDNMFEAQVDAAYAALEKVGFEKTEVIVSETGWASHGDVNEVGASVKNAKIYNNNLRKLLLKKKGTPYRPKIPVKAYVFAMFNENSKPGPTSERNFGMFKADGNIAYDIGFDGLEPSSAPSSFLSLKSP</sequence>
<evidence type="ECO:0000256" key="10">
    <source>
        <dbReference type="SAM" id="MobiDB-lite"/>
    </source>
</evidence>
<name>A0A7J0G015_9ERIC</name>
<evidence type="ECO:0000256" key="8">
    <source>
        <dbReference type="ARBA" id="ARBA00023295"/>
    </source>
</evidence>
<evidence type="ECO:0000256" key="7">
    <source>
        <dbReference type="ARBA" id="ARBA00023242"/>
    </source>
</evidence>
<evidence type="ECO:0000256" key="5">
    <source>
        <dbReference type="ARBA" id="ARBA00023125"/>
    </source>
</evidence>
<dbReference type="InterPro" id="IPR044965">
    <property type="entry name" value="Glyco_hydro_17_plant"/>
</dbReference>
<evidence type="ECO:0000313" key="13">
    <source>
        <dbReference type="Proteomes" id="UP000585474"/>
    </source>
</evidence>
<dbReference type="GO" id="GO:0004553">
    <property type="term" value="F:hydrolase activity, hydrolyzing O-glycosyl compounds"/>
    <property type="evidence" value="ECO:0007669"/>
    <property type="project" value="InterPro"/>
</dbReference>
<comment type="similarity">
    <text evidence="2 9">Belongs to the glycosyl hydrolase 17 family.</text>
</comment>
<feature type="compositionally biased region" description="Basic and acidic residues" evidence="10">
    <location>
        <begin position="52"/>
        <end position="64"/>
    </location>
</feature>
<organism evidence="12 13">
    <name type="scientific">Actinidia rufa</name>
    <dbReference type="NCBI Taxonomy" id="165716"/>
    <lineage>
        <taxon>Eukaryota</taxon>
        <taxon>Viridiplantae</taxon>
        <taxon>Streptophyta</taxon>
        <taxon>Embryophyta</taxon>
        <taxon>Tracheophyta</taxon>
        <taxon>Spermatophyta</taxon>
        <taxon>Magnoliopsida</taxon>
        <taxon>eudicotyledons</taxon>
        <taxon>Gunneridae</taxon>
        <taxon>Pentapetalae</taxon>
        <taxon>asterids</taxon>
        <taxon>Ericales</taxon>
        <taxon>Actinidiaceae</taxon>
        <taxon>Actinidia</taxon>
    </lineage>
</organism>
<proteinExistence type="inferred from homology"/>
<evidence type="ECO:0000313" key="12">
    <source>
        <dbReference type="EMBL" id="GFZ04077.1"/>
    </source>
</evidence>